<evidence type="ECO:0000313" key="2">
    <source>
        <dbReference type="EMBL" id="SPS04797.1"/>
    </source>
</evidence>
<dbReference type="InterPro" id="IPR004919">
    <property type="entry name" value="GmrSD_N"/>
</dbReference>
<proteinExistence type="predicted"/>
<dbReference type="PANTHER" id="PTHR37292">
    <property type="entry name" value="VNG6097C"/>
    <property type="match status" value="1"/>
</dbReference>
<dbReference type="EMBL" id="LS423452">
    <property type="protein sequence ID" value="SPS04797.1"/>
    <property type="molecule type" value="Genomic_DNA"/>
</dbReference>
<dbReference type="PANTHER" id="PTHR37292:SF2">
    <property type="entry name" value="DUF262 DOMAIN-CONTAINING PROTEIN"/>
    <property type="match status" value="1"/>
</dbReference>
<organism evidence="2">
    <name type="scientific">Candidatus Nitrotoga fabula</name>
    <dbReference type="NCBI Taxonomy" id="2182327"/>
    <lineage>
        <taxon>Bacteria</taxon>
        <taxon>Pseudomonadati</taxon>
        <taxon>Pseudomonadota</taxon>
        <taxon>Betaproteobacteria</taxon>
        <taxon>Nitrosomonadales</taxon>
        <taxon>Gallionellaceae</taxon>
        <taxon>Candidatus Nitrotoga</taxon>
    </lineage>
</organism>
<feature type="domain" description="GmrSD restriction endonucleases N-terminal" evidence="1">
    <location>
        <begin position="30"/>
        <end position="253"/>
    </location>
</feature>
<gene>
    <name evidence="2" type="ORF">NITFAB_0386</name>
</gene>
<accession>A0A2X0QTJ0</accession>
<dbReference type="AlphaFoldDB" id="A0A2X0QTJ0"/>
<sequence length="579" mass="66632">MVNFQPAPTNMSYSGISIREALDKVNAPNGGWYLPQVQRQYVWGARHESETYICLLLDSLLKHYPIGGIVLWETAQKVPYRRFIGDYTPGQYANQVDEGLWGAAKFLVYDGQQRIQTLYSVLRNRFNGLVLHFDLLFDQKNAEADETGFHFRDSGGTTESRYLRMTELSILSCNVDKKIALEDRVLPAAGGNRDVELLIRRNLSVLWDIFVATEHKSIAYFSVRADTPKEVNEVFRRLNTGGVALTQLELVLGKIKAVHSDYEEKLWALSETIEKKSSIKFSSASILQFFHLLIKNTIRIDEDRLEGADILAFQNVLQNDTEPLIEVFSGYLNGLFLINHASIVPRWLAVLPIAAYLTVRKRKGHEWRIRALSAPELQEIHQYFLLSQFCDWNTQTMVNAFAREAIASAEKGQWLPLAKIRQIAIEKNRTGDLNEYQLLSQPWLATKVLMPNRCYVFHENKPQVDHIFPVNLDGADEEYQRSVDVLWNFQPMPAEVNNYKRARHPKEFFQSEDGSKYWASYDFIPLADIKLWNQSDVSLWNDHLKFVAFRKQKMLDELGRLYGLNLARPAVTQSAEMAT</sequence>
<reference evidence="2" key="1">
    <citation type="submission" date="2018-05" db="EMBL/GenBank/DDBJ databases">
        <authorList>
            <person name="Lanie J.A."/>
            <person name="Ng W.-L."/>
            <person name="Kazmierczak K.M."/>
            <person name="Andrzejewski T.M."/>
            <person name="Davidsen T.M."/>
            <person name="Wayne K.J."/>
            <person name="Tettelin H."/>
            <person name="Glass J.I."/>
            <person name="Rusch D."/>
            <person name="Podicherti R."/>
            <person name="Tsui H.-C.T."/>
            <person name="Winkler M.E."/>
        </authorList>
    </citation>
    <scope>NUCLEOTIDE SEQUENCE</scope>
    <source>
        <strain evidence="2">KNB</strain>
    </source>
</reference>
<evidence type="ECO:0000259" key="1">
    <source>
        <dbReference type="Pfam" id="PF03235"/>
    </source>
</evidence>
<name>A0A2X0QTJ0_9PROT</name>
<protein>
    <recommendedName>
        <fullName evidence="1">GmrSD restriction endonucleases N-terminal domain-containing protein</fullName>
    </recommendedName>
</protein>
<dbReference type="Pfam" id="PF03235">
    <property type="entry name" value="GmrSD_N"/>
    <property type="match status" value="1"/>
</dbReference>